<keyword evidence="1" id="KW-0472">Membrane</keyword>
<name>A0A382UAK3_9ZZZZ</name>
<gene>
    <name evidence="2" type="ORF">METZ01_LOCUS383946</name>
</gene>
<accession>A0A382UAK3</accession>
<sequence length="294" mass="33175">ALFMSLSVGMACSAQFKVTGAAIGMTFLIILLLNFGLPIISIVLDAYNHINNSESEFLACFSSGAMFPLAFSGNFTGNSHFFYQSLTTALGIGVVSLGFSVWRTPRAWQDREAKPSALAKQRPAEAISRRTKLLNDNPAYWLGARWRWRPLMVWAVLFAGFMLWLWGLLENGRWWLDDGVHLTTLWCTFACFKCWIVSAVCDRFREDRQQSSLELLLATPLNFSDFSLGQARRLLWQFGLPLGLVLATVPFMMADSDGDTWPYYFVGLTILMADIWAMHFVGMQLSLTSRKPSF</sequence>
<reference evidence="2" key="1">
    <citation type="submission" date="2018-05" db="EMBL/GenBank/DDBJ databases">
        <authorList>
            <person name="Lanie J.A."/>
            <person name="Ng W.-L."/>
            <person name="Kazmierczak K.M."/>
            <person name="Andrzejewski T.M."/>
            <person name="Davidsen T.M."/>
            <person name="Wayne K.J."/>
            <person name="Tettelin H."/>
            <person name="Glass J.I."/>
            <person name="Rusch D."/>
            <person name="Podicherti R."/>
            <person name="Tsui H.-C.T."/>
            <person name="Winkler M.E."/>
        </authorList>
    </citation>
    <scope>NUCLEOTIDE SEQUENCE</scope>
</reference>
<organism evidence="2">
    <name type="scientific">marine metagenome</name>
    <dbReference type="NCBI Taxonomy" id="408172"/>
    <lineage>
        <taxon>unclassified sequences</taxon>
        <taxon>metagenomes</taxon>
        <taxon>ecological metagenomes</taxon>
    </lineage>
</organism>
<proteinExistence type="predicted"/>
<evidence type="ECO:0000313" key="2">
    <source>
        <dbReference type="EMBL" id="SVD31092.1"/>
    </source>
</evidence>
<protein>
    <submittedName>
        <fullName evidence="2">Uncharacterized protein</fullName>
    </submittedName>
</protein>
<feature type="transmembrane region" description="Helical" evidence="1">
    <location>
        <begin position="56"/>
        <end position="75"/>
    </location>
</feature>
<feature type="transmembrane region" description="Helical" evidence="1">
    <location>
        <begin position="20"/>
        <end position="44"/>
    </location>
</feature>
<dbReference type="EMBL" id="UINC01142637">
    <property type="protein sequence ID" value="SVD31092.1"/>
    <property type="molecule type" value="Genomic_DNA"/>
</dbReference>
<feature type="non-terminal residue" evidence="2">
    <location>
        <position position="294"/>
    </location>
</feature>
<feature type="transmembrane region" description="Helical" evidence="1">
    <location>
        <begin position="151"/>
        <end position="169"/>
    </location>
</feature>
<feature type="transmembrane region" description="Helical" evidence="1">
    <location>
        <begin position="181"/>
        <end position="201"/>
    </location>
</feature>
<evidence type="ECO:0000256" key="1">
    <source>
        <dbReference type="SAM" id="Phobius"/>
    </source>
</evidence>
<feature type="transmembrane region" description="Helical" evidence="1">
    <location>
        <begin position="260"/>
        <end position="281"/>
    </location>
</feature>
<feature type="non-terminal residue" evidence="2">
    <location>
        <position position="1"/>
    </location>
</feature>
<dbReference type="AlphaFoldDB" id="A0A382UAK3"/>
<feature type="transmembrane region" description="Helical" evidence="1">
    <location>
        <begin position="234"/>
        <end position="254"/>
    </location>
</feature>
<feature type="transmembrane region" description="Helical" evidence="1">
    <location>
        <begin position="81"/>
        <end position="102"/>
    </location>
</feature>
<keyword evidence="1" id="KW-1133">Transmembrane helix</keyword>
<keyword evidence="1" id="KW-0812">Transmembrane</keyword>